<comment type="caution">
    <text evidence="2">The sequence shown here is derived from an EMBL/GenBank/DDBJ whole genome shotgun (WGS) entry which is preliminary data.</text>
</comment>
<dbReference type="Proteomes" id="UP001528823">
    <property type="component" value="Unassembled WGS sequence"/>
</dbReference>
<reference evidence="2 3" key="1">
    <citation type="submission" date="2022-11" db="EMBL/GenBank/DDBJ databases">
        <title>Spartinivicinus poritis sp. nov., isolated from scleractinian coral Porites lutea.</title>
        <authorList>
            <person name="Zhang G."/>
            <person name="Cai L."/>
            <person name="Wei Q."/>
        </authorList>
    </citation>
    <scope>NUCLEOTIDE SEQUENCE [LARGE SCALE GENOMIC DNA]</scope>
    <source>
        <strain evidence="2 3">A2-2</strain>
    </source>
</reference>
<dbReference type="EMBL" id="JAPMOU010000003">
    <property type="protein sequence ID" value="MDE1461046.1"/>
    <property type="molecule type" value="Genomic_DNA"/>
</dbReference>
<dbReference type="InterPro" id="IPR024952">
    <property type="entry name" value="LPP20-like_dom"/>
</dbReference>
<dbReference type="Gene3D" id="3.10.28.20">
    <property type="entry name" value="Acetamidase/Formamidase-like domains"/>
    <property type="match status" value="1"/>
</dbReference>
<name>A0ABT5U3V0_9GAMM</name>
<evidence type="ECO:0000259" key="1">
    <source>
        <dbReference type="Pfam" id="PF02169"/>
    </source>
</evidence>
<organism evidence="2 3">
    <name type="scientific">Spartinivicinus poritis</name>
    <dbReference type="NCBI Taxonomy" id="2994640"/>
    <lineage>
        <taxon>Bacteria</taxon>
        <taxon>Pseudomonadati</taxon>
        <taxon>Pseudomonadota</taxon>
        <taxon>Gammaproteobacteria</taxon>
        <taxon>Oceanospirillales</taxon>
        <taxon>Zooshikellaceae</taxon>
        <taxon>Spartinivicinus</taxon>
    </lineage>
</organism>
<sequence>MNNPFHKKIVKQRRWFFFPLIIVFLAFVSGCATPKKQPEWLTSQPASYPAKRYLVAVGEADNQALADNRALANLAKIFEVSIADNSTDLVQSSVSGHGVSRKITTEQQLSRSINTEVRQVLEGARITDRYKGTNGLYHSLAVLKKSDVGRPLRRSILVADREITNAIAFAKQQETINPFLALTALDKAQQVQLKRASDNRKLHVLSGRGVKEKTSSADIEQMIRQLIADLRFEVDADTQEEFDLLSAALGGVGSQIADNAPYLVNLKLDKLPIKHRQNWYWQRGSVELTIYNDSGAIVKKRWPFKVSGQEPDLTEQRLYDHLTEHLPGYFYTLLTTKSSK</sequence>
<gene>
    <name evidence="2" type="ORF">ORQ98_03580</name>
</gene>
<protein>
    <submittedName>
        <fullName evidence="2">LPP20 family lipoprotein</fullName>
    </submittedName>
</protein>
<accession>A0ABT5U3V0</accession>
<dbReference type="RefSeq" id="WP_274687415.1">
    <property type="nucleotide sequence ID" value="NZ_JAPMOU010000003.1"/>
</dbReference>
<keyword evidence="2" id="KW-0449">Lipoprotein</keyword>
<evidence type="ECO:0000313" key="2">
    <source>
        <dbReference type="EMBL" id="MDE1461046.1"/>
    </source>
</evidence>
<dbReference type="PROSITE" id="PS51257">
    <property type="entry name" value="PROKAR_LIPOPROTEIN"/>
    <property type="match status" value="1"/>
</dbReference>
<keyword evidence="3" id="KW-1185">Reference proteome</keyword>
<dbReference type="Pfam" id="PF02169">
    <property type="entry name" value="LPP20"/>
    <property type="match status" value="1"/>
</dbReference>
<proteinExistence type="predicted"/>
<feature type="domain" description="Lipoprotein LPP20-like" evidence="1">
    <location>
        <begin position="38"/>
        <end position="143"/>
    </location>
</feature>
<evidence type="ECO:0000313" key="3">
    <source>
        <dbReference type="Proteomes" id="UP001528823"/>
    </source>
</evidence>